<keyword evidence="6 11" id="KW-0547">Nucleotide-binding</keyword>
<comment type="subcellular location">
    <subcellularLocation>
        <location evidence="1">Cytoplasm</location>
    </subcellularLocation>
</comment>
<feature type="compositionally biased region" description="Polar residues" evidence="12">
    <location>
        <begin position="488"/>
        <end position="502"/>
    </location>
</feature>
<dbReference type="PROSITE" id="PS00108">
    <property type="entry name" value="PROTEIN_KINASE_ST"/>
    <property type="match status" value="1"/>
</dbReference>
<dbReference type="OrthoDB" id="193931at2759"/>
<dbReference type="Proteomes" id="UP000681722">
    <property type="component" value="Unassembled WGS sequence"/>
</dbReference>
<evidence type="ECO:0000256" key="9">
    <source>
        <dbReference type="ARBA" id="ARBA00047899"/>
    </source>
</evidence>
<evidence type="ECO:0000256" key="5">
    <source>
        <dbReference type="ARBA" id="ARBA00022679"/>
    </source>
</evidence>
<sequence>MVQDTTANTSDRNSVDNLDEKRKKVGNYVILKTIGEGSFAKVRLGIHLVTDMKVAVKVINKREVFKRNYLRANLRREASMMQRMQHSNIVQLHEVMETENSYYIVMDLVQGQEFVKYLTKKRQLDENETRRYIRQIVSAVDHMHRAHVIHRDIKLQNFMLDQNNDIVIIDFGLSNSLDEKGFLTTQCGSPAYAAPEIFAHQEYGPAVDVWSIGVNMYAMLVGKLPFKVEHRSRNLAKLHACILKGCEIPNTLSKDCQDLLTRLLEPSPTKRISMQEILRHPFMNYQMSPIEIIPYKPSTDLREINQSIIKYLITKHGYTEHEIEEAVLHRKPVAARALYTLIARRLKEGLGWPDQTYHDNIATTTVSTTEGCSDIVTTKLGRGEPLLPRRRSITQQQMRLTREKSSYAFEDNVLLRGRATNTPNLTQDAVNELFRTDVISPNRLTNRKLYHDIVLRKNSSRDRLSHDNNNDGDQDFSPSPYLGDKSSMIPSKRTSTTDSYPKNNLLPLRRDVGLSFKQRQQSQDYHPPSITPQPQSQQQQNGRLVLLNQQTKPRSLPNSTLDHANQNEFHIPSSEVRTPKTLTRTSNIDIKKQLSPVRYNPAQSLTVKHIGLFLKNSALHSRVSSCSSKSSKSTGTSLVDGQSPLMKYHPTSPLQQHTTSKSTRVNYNSHQNLTRNLVKTAHAKQPGGSSTNTHIQHLIPQKLMPT</sequence>
<evidence type="ECO:0000256" key="3">
    <source>
        <dbReference type="ARBA" id="ARBA00022490"/>
    </source>
</evidence>
<accession>A0A814GEQ4</accession>
<feature type="region of interest" description="Disordered" evidence="12">
    <location>
        <begin position="624"/>
        <end position="644"/>
    </location>
</feature>
<dbReference type="EC" id="2.7.11.1" evidence="2"/>
<feature type="compositionally biased region" description="Low complexity" evidence="12">
    <location>
        <begin position="624"/>
        <end position="637"/>
    </location>
</feature>
<evidence type="ECO:0000256" key="1">
    <source>
        <dbReference type="ARBA" id="ARBA00004496"/>
    </source>
</evidence>
<feature type="binding site" evidence="11">
    <location>
        <position position="57"/>
    </location>
    <ligand>
        <name>ATP</name>
        <dbReference type="ChEBI" id="CHEBI:30616"/>
    </ligand>
</feature>
<evidence type="ECO:0000313" key="14">
    <source>
        <dbReference type="EMBL" id="CAF0995388.1"/>
    </source>
</evidence>
<evidence type="ECO:0000256" key="10">
    <source>
        <dbReference type="ARBA" id="ARBA00048679"/>
    </source>
</evidence>
<evidence type="ECO:0000256" key="7">
    <source>
        <dbReference type="ARBA" id="ARBA00022777"/>
    </source>
</evidence>
<evidence type="ECO:0000256" key="4">
    <source>
        <dbReference type="ARBA" id="ARBA00022527"/>
    </source>
</evidence>
<evidence type="ECO:0000313" key="15">
    <source>
        <dbReference type="EMBL" id="CAF3767072.1"/>
    </source>
</evidence>
<dbReference type="GO" id="GO:0005737">
    <property type="term" value="C:cytoplasm"/>
    <property type="evidence" value="ECO:0007669"/>
    <property type="project" value="UniProtKB-SubCell"/>
</dbReference>
<feature type="region of interest" description="Disordered" evidence="12">
    <location>
        <begin position="461"/>
        <end position="506"/>
    </location>
</feature>
<dbReference type="InterPro" id="IPR011009">
    <property type="entry name" value="Kinase-like_dom_sf"/>
</dbReference>
<keyword evidence="3" id="KW-0963">Cytoplasm</keyword>
<dbReference type="Gene3D" id="1.10.510.10">
    <property type="entry name" value="Transferase(Phosphotransferase) domain 1"/>
    <property type="match status" value="1"/>
</dbReference>
<comment type="catalytic activity">
    <reaction evidence="10">
        <text>L-seryl-[protein] + ATP = O-phospho-L-seryl-[protein] + ADP + H(+)</text>
        <dbReference type="Rhea" id="RHEA:17989"/>
        <dbReference type="Rhea" id="RHEA-COMP:9863"/>
        <dbReference type="Rhea" id="RHEA-COMP:11604"/>
        <dbReference type="ChEBI" id="CHEBI:15378"/>
        <dbReference type="ChEBI" id="CHEBI:29999"/>
        <dbReference type="ChEBI" id="CHEBI:30616"/>
        <dbReference type="ChEBI" id="CHEBI:83421"/>
        <dbReference type="ChEBI" id="CHEBI:456216"/>
        <dbReference type="EC" id="2.7.11.1"/>
    </reaction>
</comment>
<keyword evidence="8 11" id="KW-0067">ATP-binding</keyword>
<dbReference type="InterPro" id="IPR000719">
    <property type="entry name" value="Prot_kinase_dom"/>
</dbReference>
<dbReference type="EMBL" id="CAJOBC010003100">
    <property type="protein sequence ID" value="CAF3767072.1"/>
    <property type="molecule type" value="Genomic_DNA"/>
</dbReference>
<evidence type="ECO:0000313" key="16">
    <source>
        <dbReference type="Proteomes" id="UP000663829"/>
    </source>
</evidence>
<dbReference type="InterPro" id="IPR017441">
    <property type="entry name" value="Protein_kinase_ATP_BS"/>
</dbReference>
<gene>
    <name evidence="14" type="ORF">GPM918_LOCUS13472</name>
    <name evidence="15" type="ORF">SRO942_LOCUS13472</name>
</gene>
<keyword evidence="4" id="KW-0723">Serine/threonine-protein kinase</keyword>
<keyword evidence="7" id="KW-0418">Kinase</keyword>
<dbReference type="Proteomes" id="UP000663829">
    <property type="component" value="Unassembled WGS sequence"/>
</dbReference>
<proteinExistence type="predicted"/>
<dbReference type="CDD" id="cd14003">
    <property type="entry name" value="STKc_AMPK-like"/>
    <property type="match status" value="1"/>
</dbReference>
<dbReference type="PANTHER" id="PTHR24346">
    <property type="entry name" value="MAP/MICROTUBULE AFFINITY-REGULATING KINASE"/>
    <property type="match status" value="1"/>
</dbReference>
<dbReference type="FunFam" id="3.30.200.20:FF:000003">
    <property type="entry name" value="Non-specific serine/threonine protein kinase"/>
    <property type="match status" value="1"/>
</dbReference>
<dbReference type="InterPro" id="IPR008271">
    <property type="entry name" value="Ser/Thr_kinase_AS"/>
</dbReference>
<evidence type="ECO:0000256" key="12">
    <source>
        <dbReference type="SAM" id="MobiDB-lite"/>
    </source>
</evidence>
<dbReference type="Pfam" id="PF00069">
    <property type="entry name" value="Pkinase"/>
    <property type="match status" value="1"/>
</dbReference>
<dbReference type="GO" id="GO:0004674">
    <property type="term" value="F:protein serine/threonine kinase activity"/>
    <property type="evidence" value="ECO:0007669"/>
    <property type="project" value="UniProtKB-KW"/>
</dbReference>
<evidence type="ECO:0000259" key="13">
    <source>
        <dbReference type="PROSITE" id="PS50011"/>
    </source>
</evidence>
<dbReference type="EMBL" id="CAJNOQ010003100">
    <property type="protein sequence ID" value="CAF0995388.1"/>
    <property type="molecule type" value="Genomic_DNA"/>
</dbReference>
<feature type="region of interest" description="Disordered" evidence="12">
    <location>
        <begin position="518"/>
        <end position="541"/>
    </location>
</feature>
<dbReference type="GO" id="GO:0035556">
    <property type="term" value="P:intracellular signal transduction"/>
    <property type="evidence" value="ECO:0007669"/>
    <property type="project" value="TreeGrafter"/>
</dbReference>
<keyword evidence="5" id="KW-0808">Transferase</keyword>
<dbReference type="PROSITE" id="PS00107">
    <property type="entry name" value="PROTEIN_KINASE_ATP"/>
    <property type="match status" value="1"/>
</dbReference>
<evidence type="ECO:0000256" key="8">
    <source>
        <dbReference type="ARBA" id="ARBA00022840"/>
    </source>
</evidence>
<name>A0A814GEQ4_9BILA</name>
<dbReference type="PROSITE" id="PS50011">
    <property type="entry name" value="PROTEIN_KINASE_DOM"/>
    <property type="match status" value="1"/>
</dbReference>
<dbReference type="SUPFAM" id="SSF56112">
    <property type="entry name" value="Protein kinase-like (PK-like)"/>
    <property type="match status" value="1"/>
</dbReference>
<evidence type="ECO:0000256" key="2">
    <source>
        <dbReference type="ARBA" id="ARBA00012513"/>
    </source>
</evidence>
<keyword evidence="16" id="KW-1185">Reference proteome</keyword>
<dbReference type="PANTHER" id="PTHR24346:SF79">
    <property type="entry name" value="PROTEIN KINASE DOMAIN-CONTAINING PROTEIN"/>
    <property type="match status" value="1"/>
</dbReference>
<dbReference type="FunFam" id="1.10.510.10:FF:001222">
    <property type="entry name" value="Serine/threonine-protein kinase ppk25"/>
    <property type="match status" value="1"/>
</dbReference>
<dbReference type="SMART" id="SM00220">
    <property type="entry name" value="S_TKc"/>
    <property type="match status" value="1"/>
</dbReference>
<comment type="caution">
    <text evidence="14">The sequence shown here is derived from an EMBL/GenBank/DDBJ whole genome shotgun (WGS) entry which is preliminary data.</text>
</comment>
<reference evidence="14" key="1">
    <citation type="submission" date="2021-02" db="EMBL/GenBank/DDBJ databases">
        <authorList>
            <person name="Nowell W R."/>
        </authorList>
    </citation>
    <scope>NUCLEOTIDE SEQUENCE</scope>
</reference>
<organism evidence="14 16">
    <name type="scientific">Didymodactylos carnosus</name>
    <dbReference type="NCBI Taxonomy" id="1234261"/>
    <lineage>
        <taxon>Eukaryota</taxon>
        <taxon>Metazoa</taxon>
        <taxon>Spiralia</taxon>
        <taxon>Gnathifera</taxon>
        <taxon>Rotifera</taxon>
        <taxon>Eurotatoria</taxon>
        <taxon>Bdelloidea</taxon>
        <taxon>Philodinida</taxon>
        <taxon>Philodinidae</taxon>
        <taxon>Didymodactylos</taxon>
    </lineage>
</organism>
<comment type="catalytic activity">
    <reaction evidence="9">
        <text>L-threonyl-[protein] + ATP = O-phospho-L-threonyl-[protein] + ADP + H(+)</text>
        <dbReference type="Rhea" id="RHEA:46608"/>
        <dbReference type="Rhea" id="RHEA-COMP:11060"/>
        <dbReference type="Rhea" id="RHEA-COMP:11605"/>
        <dbReference type="ChEBI" id="CHEBI:15378"/>
        <dbReference type="ChEBI" id="CHEBI:30013"/>
        <dbReference type="ChEBI" id="CHEBI:30616"/>
        <dbReference type="ChEBI" id="CHEBI:61977"/>
        <dbReference type="ChEBI" id="CHEBI:456216"/>
        <dbReference type="EC" id="2.7.11.1"/>
    </reaction>
</comment>
<evidence type="ECO:0000256" key="6">
    <source>
        <dbReference type="ARBA" id="ARBA00022741"/>
    </source>
</evidence>
<feature type="domain" description="Protein kinase" evidence="13">
    <location>
        <begin position="28"/>
        <end position="283"/>
    </location>
</feature>
<evidence type="ECO:0000256" key="11">
    <source>
        <dbReference type="PROSITE-ProRule" id="PRU10141"/>
    </source>
</evidence>
<dbReference type="AlphaFoldDB" id="A0A814GEQ4"/>
<protein>
    <recommendedName>
        <fullName evidence="2">non-specific serine/threonine protein kinase</fullName>
        <ecNumber evidence="2">2.7.11.1</ecNumber>
    </recommendedName>
</protein>
<dbReference type="GO" id="GO:0005524">
    <property type="term" value="F:ATP binding"/>
    <property type="evidence" value="ECO:0007669"/>
    <property type="project" value="UniProtKB-UniRule"/>
</dbReference>